<evidence type="ECO:0000256" key="4">
    <source>
        <dbReference type="ARBA" id="ARBA00022452"/>
    </source>
</evidence>
<evidence type="ECO:0000256" key="6">
    <source>
        <dbReference type="ARBA" id="ARBA00023136"/>
    </source>
</evidence>
<evidence type="ECO:0000256" key="5">
    <source>
        <dbReference type="ARBA" id="ARBA00022692"/>
    </source>
</evidence>
<comment type="similarity">
    <text evidence="2">Belongs to the outer membrane factor (OMF) (TC 1.B.17) family.</text>
</comment>
<dbReference type="PANTHER" id="PTHR30026:SF20">
    <property type="entry name" value="OUTER MEMBRANE PROTEIN TOLC"/>
    <property type="match status" value="1"/>
</dbReference>
<name>A0A502EGB4_9FLAO</name>
<comment type="subcellular location">
    <subcellularLocation>
        <location evidence="1">Cell outer membrane</location>
    </subcellularLocation>
</comment>
<keyword evidence="3" id="KW-0813">Transport</keyword>
<dbReference type="PANTHER" id="PTHR30026">
    <property type="entry name" value="OUTER MEMBRANE PROTEIN TOLC"/>
    <property type="match status" value="1"/>
</dbReference>
<accession>A0A502EGB4</accession>
<keyword evidence="4" id="KW-1134">Transmembrane beta strand</keyword>
<reference evidence="8 9" key="1">
    <citation type="journal article" date="2019" name="Environ. Microbiol.">
        <title>Species interactions and distinct microbial communities in high Arctic permafrost affected cryosols are associated with the CH4 and CO2 gas fluxes.</title>
        <authorList>
            <person name="Altshuler I."/>
            <person name="Hamel J."/>
            <person name="Turney S."/>
            <person name="Magnuson E."/>
            <person name="Levesque R."/>
            <person name="Greer C."/>
            <person name="Whyte L.G."/>
        </authorList>
    </citation>
    <scope>NUCLEOTIDE SEQUENCE [LARGE SCALE GENOMIC DNA]</scope>
    <source>
        <strain evidence="8 9">42</strain>
    </source>
</reference>
<dbReference type="GO" id="GO:1990281">
    <property type="term" value="C:efflux pump complex"/>
    <property type="evidence" value="ECO:0007669"/>
    <property type="project" value="TreeGrafter"/>
</dbReference>
<dbReference type="GO" id="GO:0015562">
    <property type="term" value="F:efflux transmembrane transporter activity"/>
    <property type="evidence" value="ECO:0007669"/>
    <property type="project" value="InterPro"/>
</dbReference>
<evidence type="ECO:0000256" key="2">
    <source>
        <dbReference type="ARBA" id="ARBA00007613"/>
    </source>
</evidence>
<protein>
    <submittedName>
        <fullName evidence="8">TolC family protein</fullName>
    </submittedName>
</protein>
<organism evidence="8 9">
    <name type="scientific">Flavobacterium pectinovorum</name>
    <dbReference type="NCBI Taxonomy" id="29533"/>
    <lineage>
        <taxon>Bacteria</taxon>
        <taxon>Pseudomonadati</taxon>
        <taxon>Bacteroidota</taxon>
        <taxon>Flavobacteriia</taxon>
        <taxon>Flavobacteriales</taxon>
        <taxon>Flavobacteriaceae</taxon>
        <taxon>Flavobacterium</taxon>
    </lineage>
</organism>
<evidence type="ECO:0000256" key="3">
    <source>
        <dbReference type="ARBA" id="ARBA00022448"/>
    </source>
</evidence>
<gene>
    <name evidence="8" type="ORF">EAH81_20480</name>
</gene>
<dbReference type="Proteomes" id="UP000319700">
    <property type="component" value="Unassembled WGS sequence"/>
</dbReference>
<dbReference type="GO" id="GO:0015288">
    <property type="term" value="F:porin activity"/>
    <property type="evidence" value="ECO:0007669"/>
    <property type="project" value="TreeGrafter"/>
</dbReference>
<dbReference type="Pfam" id="PF02321">
    <property type="entry name" value="OEP"/>
    <property type="match status" value="1"/>
</dbReference>
<dbReference type="Gene3D" id="1.20.1600.10">
    <property type="entry name" value="Outer membrane efflux proteins (OEP)"/>
    <property type="match status" value="1"/>
</dbReference>
<keyword evidence="7" id="KW-0998">Cell outer membrane</keyword>
<proteinExistence type="inferred from homology"/>
<comment type="caution">
    <text evidence="8">The sequence shown here is derived from an EMBL/GenBank/DDBJ whole genome shotgun (WGS) entry which is preliminary data.</text>
</comment>
<evidence type="ECO:0000256" key="7">
    <source>
        <dbReference type="ARBA" id="ARBA00023237"/>
    </source>
</evidence>
<evidence type="ECO:0000313" key="8">
    <source>
        <dbReference type="EMBL" id="TPG36234.1"/>
    </source>
</evidence>
<dbReference type="OrthoDB" id="1271612at2"/>
<sequence length="453" mass="51087">MTAFVLNEKTKFLFSILLALIIFLLYPIRVNAQDIQRENYKLSIAETIEFAKSQNKWVQTANIEEMAADEDHKDAFTAALPFINVGSSYQRFSDLTLFTDGLNHSTSGPRKPTPNSAALGIDVLFTIYSGGKLRSIQKEQTSRFKIAKLNTRETSGNIALQTADQYLDLVRLQEQQKFIQDQLKRAQLRLKNINSLYKNQKVTKSDVLRAEVALSNVELSLQQNENDVAITNQKLDNLINVPDSVMIVPSDSAGMPKPDISSLKNLIESAAVTSFAVQKAAENVEVQRAKLSGVKSNNMPSLSFYGNYGMNYPNYLFFPPVNQAYSIGFVGLKMQYSISSIYQNKNKMAAGKLRIKESEIQQEAYTDNVRIEIKSYYIKYAEALHRISVNERSVEQARVNYGIVNTKYLNQLSLLTDLLDADNLYQESRLNVVKAQTDALAIYYHILFTSGNL</sequence>
<keyword evidence="6" id="KW-0472">Membrane</keyword>
<keyword evidence="5" id="KW-0812">Transmembrane</keyword>
<dbReference type="InterPro" id="IPR003423">
    <property type="entry name" value="OMP_efflux"/>
</dbReference>
<dbReference type="GO" id="GO:0009279">
    <property type="term" value="C:cell outer membrane"/>
    <property type="evidence" value="ECO:0007669"/>
    <property type="project" value="UniProtKB-SubCell"/>
</dbReference>
<keyword evidence="9" id="KW-1185">Reference proteome</keyword>
<dbReference type="SUPFAM" id="SSF56954">
    <property type="entry name" value="Outer membrane efflux proteins (OEP)"/>
    <property type="match status" value="1"/>
</dbReference>
<evidence type="ECO:0000256" key="1">
    <source>
        <dbReference type="ARBA" id="ARBA00004442"/>
    </source>
</evidence>
<dbReference type="EMBL" id="RCZH01000015">
    <property type="protein sequence ID" value="TPG36234.1"/>
    <property type="molecule type" value="Genomic_DNA"/>
</dbReference>
<dbReference type="InterPro" id="IPR051906">
    <property type="entry name" value="TolC-like"/>
</dbReference>
<dbReference type="AlphaFoldDB" id="A0A502EGB4"/>
<evidence type="ECO:0000313" key="9">
    <source>
        <dbReference type="Proteomes" id="UP000319700"/>
    </source>
</evidence>